<gene>
    <name evidence="9" type="ORF">SAMN02745206_02548</name>
</gene>
<evidence type="ECO:0000313" key="10">
    <source>
        <dbReference type="Proteomes" id="UP000184076"/>
    </source>
</evidence>
<organism evidence="9 10">
    <name type="scientific">Desulfacinum infernum DSM 9756</name>
    <dbReference type="NCBI Taxonomy" id="1121391"/>
    <lineage>
        <taxon>Bacteria</taxon>
        <taxon>Pseudomonadati</taxon>
        <taxon>Thermodesulfobacteriota</taxon>
        <taxon>Syntrophobacteria</taxon>
        <taxon>Syntrophobacterales</taxon>
        <taxon>Syntrophobacteraceae</taxon>
        <taxon>Desulfacinum</taxon>
    </lineage>
</organism>
<dbReference type="Pfam" id="PF08352">
    <property type="entry name" value="oligo_HPY"/>
    <property type="match status" value="1"/>
</dbReference>
<keyword evidence="4" id="KW-1003">Cell membrane</keyword>
<feature type="domain" description="ABC transporter" evidence="8">
    <location>
        <begin position="8"/>
        <end position="259"/>
    </location>
</feature>
<sequence length="329" mass="36757">MTESRHLLEIQHLKTYFTTFEGVARAVDDVSFHLDRGEVLGVVGESGCGKSVTAQSIMRLIPEPPGKIVGGHIWFDGMDLTTLQPSAMRRIRGDRIAMIFQEPMTSLNPVYTIGDQIAEMFQLHRGMGRREAWRHAVAMLEKVQIPAPHKRASEYPHQLSGGMRQRAMIAMALACDPEILIADEPTTALDVTVQAQILDLMLQLKEDFQTAVMMITHDLGVIAEIAQRVVVMYAGKVVEQAATLPLFEDPKHPYTRGLLRSIPKLGERSKKGRLRLEEIPGMVPGLLDLPPGCRFEPRCPHSMAVCREREPELQDLGSGRLVRCFLYGT</sequence>
<dbReference type="CDD" id="cd03257">
    <property type="entry name" value="ABC_NikE_OppD_transporters"/>
    <property type="match status" value="1"/>
</dbReference>
<reference evidence="10" key="1">
    <citation type="submission" date="2016-11" db="EMBL/GenBank/DDBJ databases">
        <authorList>
            <person name="Varghese N."/>
            <person name="Submissions S."/>
        </authorList>
    </citation>
    <scope>NUCLEOTIDE SEQUENCE [LARGE SCALE GENOMIC DNA]</scope>
    <source>
        <strain evidence="10">DSM 9756</strain>
    </source>
</reference>
<keyword evidence="6 9" id="KW-0067">ATP-binding</keyword>
<dbReference type="PANTHER" id="PTHR43297:SF2">
    <property type="entry name" value="DIPEPTIDE TRANSPORT ATP-BINDING PROTEIN DPPD"/>
    <property type="match status" value="1"/>
</dbReference>
<keyword evidence="7" id="KW-0472">Membrane</keyword>
<dbReference type="Proteomes" id="UP000184076">
    <property type="component" value="Unassembled WGS sequence"/>
</dbReference>
<accession>A0A1M5DZY8</accession>
<evidence type="ECO:0000256" key="5">
    <source>
        <dbReference type="ARBA" id="ARBA00022741"/>
    </source>
</evidence>
<dbReference type="SMART" id="SM00382">
    <property type="entry name" value="AAA"/>
    <property type="match status" value="1"/>
</dbReference>
<dbReference type="InterPro" id="IPR050388">
    <property type="entry name" value="ABC_Ni/Peptide_Import"/>
</dbReference>
<dbReference type="PROSITE" id="PS00211">
    <property type="entry name" value="ABC_TRANSPORTER_1"/>
    <property type="match status" value="1"/>
</dbReference>
<dbReference type="FunFam" id="3.40.50.300:FF:000016">
    <property type="entry name" value="Oligopeptide ABC transporter ATP-binding component"/>
    <property type="match status" value="1"/>
</dbReference>
<keyword evidence="3" id="KW-0813">Transport</keyword>
<dbReference type="InterPro" id="IPR017871">
    <property type="entry name" value="ABC_transporter-like_CS"/>
</dbReference>
<dbReference type="Gene3D" id="3.40.50.300">
    <property type="entry name" value="P-loop containing nucleotide triphosphate hydrolases"/>
    <property type="match status" value="1"/>
</dbReference>
<dbReference type="GO" id="GO:0005524">
    <property type="term" value="F:ATP binding"/>
    <property type="evidence" value="ECO:0007669"/>
    <property type="project" value="UniProtKB-KW"/>
</dbReference>
<dbReference type="InterPro" id="IPR003439">
    <property type="entry name" value="ABC_transporter-like_ATP-bd"/>
</dbReference>
<dbReference type="InterPro" id="IPR013563">
    <property type="entry name" value="Oligopep_ABC_C"/>
</dbReference>
<name>A0A1M5DZY8_9BACT</name>
<evidence type="ECO:0000256" key="2">
    <source>
        <dbReference type="ARBA" id="ARBA00005417"/>
    </source>
</evidence>
<evidence type="ECO:0000256" key="1">
    <source>
        <dbReference type="ARBA" id="ARBA00004417"/>
    </source>
</evidence>
<evidence type="ECO:0000313" key="9">
    <source>
        <dbReference type="EMBL" id="SHF72444.1"/>
    </source>
</evidence>
<comment type="subcellular location">
    <subcellularLocation>
        <location evidence="1">Cell inner membrane</location>
        <topology evidence="1">Peripheral membrane protein</topology>
    </subcellularLocation>
</comment>
<dbReference type="InterPro" id="IPR027417">
    <property type="entry name" value="P-loop_NTPase"/>
</dbReference>
<dbReference type="AlphaFoldDB" id="A0A1M5DZY8"/>
<evidence type="ECO:0000256" key="4">
    <source>
        <dbReference type="ARBA" id="ARBA00022475"/>
    </source>
</evidence>
<evidence type="ECO:0000256" key="7">
    <source>
        <dbReference type="ARBA" id="ARBA00023136"/>
    </source>
</evidence>
<dbReference type="InterPro" id="IPR003593">
    <property type="entry name" value="AAA+_ATPase"/>
</dbReference>
<comment type="similarity">
    <text evidence="2">Belongs to the ABC transporter superfamily.</text>
</comment>
<dbReference type="Pfam" id="PF00005">
    <property type="entry name" value="ABC_tran"/>
    <property type="match status" value="1"/>
</dbReference>
<evidence type="ECO:0000256" key="6">
    <source>
        <dbReference type="ARBA" id="ARBA00022840"/>
    </source>
</evidence>
<dbReference type="GO" id="GO:0016887">
    <property type="term" value="F:ATP hydrolysis activity"/>
    <property type="evidence" value="ECO:0007669"/>
    <property type="project" value="InterPro"/>
</dbReference>
<dbReference type="NCBIfam" id="TIGR01727">
    <property type="entry name" value="oligo_HPY"/>
    <property type="match status" value="1"/>
</dbReference>
<dbReference type="GO" id="GO:0015833">
    <property type="term" value="P:peptide transport"/>
    <property type="evidence" value="ECO:0007669"/>
    <property type="project" value="InterPro"/>
</dbReference>
<evidence type="ECO:0000256" key="3">
    <source>
        <dbReference type="ARBA" id="ARBA00022448"/>
    </source>
</evidence>
<protein>
    <submittedName>
        <fullName evidence="9">Peptide/nickel transport system ATP-binding protein</fullName>
    </submittedName>
</protein>
<evidence type="ECO:0000259" key="8">
    <source>
        <dbReference type="PROSITE" id="PS50893"/>
    </source>
</evidence>
<dbReference type="STRING" id="1121391.SAMN02745206_02548"/>
<dbReference type="RefSeq" id="WP_073040064.1">
    <property type="nucleotide sequence ID" value="NZ_FQVB01000025.1"/>
</dbReference>
<dbReference type="PROSITE" id="PS50893">
    <property type="entry name" value="ABC_TRANSPORTER_2"/>
    <property type="match status" value="1"/>
</dbReference>
<keyword evidence="5" id="KW-0547">Nucleotide-binding</keyword>
<dbReference type="SUPFAM" id="SSF52540">
    <property type="entry name" value="P-loop containing nucleoside triphosphate hydrolases"/>
    <property type="match status" value="1"/>
</dbReference>
<dbReference type="GO" id="GO:0005886">
    <property type="term" value="C:plasma membrane"/>
    <property type="evidence" value="ECO:0007669"/>
    <property type="project" value="UniProtKB-SubCell"/>
</dbReference>
<dbReference type="PANTHER" id="PTHR43297">
    <property type="entry name" value="OLIGOPEPTIDE TRANSPORT ATP-BINDING PROTEIN APPD"/>
    <property type="match status" value="1"/>
</dbReference>
<proteinExistence type="inferred from homology"/>
<dbReference type="EMBL" id="FQVB01000025">
    <property type="protein sequence ID" value="SHF72444.1"/>
    <property type="molecule type" value="Genomic_DNA"/>
</dbReference>
<keyword evidence="10" id="KW-1185">Reference proteome</keyword>